<name>A0A4R7B6Q5_9NEIS</name>
<dbReference type="Pfam" id="PF05258">
    <property type="entry name" value="DciA"/>
    <property type="match status" value="1"/>
</dbReference>
<dbReference type="RefSeq" id="WP_133679942.1">
    <property type="nucleotide sequence ID" value="NZ_SNZP01000005.1"/>
</dbReference>
<keyword evidence="2" id="KW-1185">Reference proteome</keyword>
<gene>
    <name evidence="1" type="ORF">DFP86_105259</name>
</gene>
<dbReference type="EMBL" id="SNZP01000005">
    <property type="protein sequence ID" value="TDR80390.1"/>
    <property type="molecule type" value="Genomic_DNA"/>
</dbReference>
<reference evidence="1 2" key="1">
    <citation type="submission" date="2019-03" db="EMBL/GenBank/DDBJ databases">
        <title>Genomic Encyclopedia of Type Strains, Phase III (KMG-III): the genomes of soil and plant-associated and newly described type strains.</title>
        <authorList>
            <person name="Whitman W."/>
        </authorList>
    </citation>
    <scope>NUCLEOTIDE SEQUENCE [LARGE SCALE GENOMIC DNA]</scope>
    <source>
        <strain evidence="1 2">CECT 8976</strain>
    </source>
</reference>
<dbReference type="AlphaFoldDB" id="A0A4R7B6Q5"/>
<evidence type="ECO:0000313" key="1">
    <source>
        <dbReference type="EMBL" id="TDR80390.1"/>
    </source>
</evidence>
<sequence length="141" mass="15733">MKSRTPYQIASRDRMLAQLTEQARALMKMDRQFRKLLPEAVAACCHAVRIEDGELLLFADNGLIAARLRMIAPGLLPRMATLGYPATRVKVRVNPRTPPAKREKRLKISESALDGIEQAATTVTNPLVADALARLIAHHRR</sequence>
<proteinExistence type="predicted"/>
<dbReference type="OrthoDB" id="8562411at2"/>
<accession>A0A4R7B6Q5</accession>
<dbReference type="InterPro" id="IPR007922">
    <property type="entry name" value="DciA-like"/>
</dbReference>
<organism evidence="1 2">
    <name type="scientific">Paludibacterium purpuratum</name>
    <dbReference type="NCBI Taxonomy" id="1144873"/>
    <lineage>
        <taxon>Bacteria</taxon>
        <taxon>Pseudomonadati</taxon>
        <taxon>Pseudomonadota</taxon>
        <taxon>Betaproteobacteria</taxon>
        <taxon>Neisseriales</taxon>
        <taxon>Chromobacteriaceae</taxon>
        <taxon>Paludibacterium</taxon>
    </lineage>
</organism>
<dbReference type="Proteomes" id="UP000295611">
    <property type="component" value="Unassembled WGS sequence"/>
</dbReference>
<protein>
    <submittedName>
        <fullName evidence="1">Uncharacterized protein DUF721</fullName>
    </submittedName>
</protein>
<comment type="caution">
    <text evidence="1">The sequence shown here is derived from an EMBL/GenBank/DDBJ whole genome shotgun (WGS) entry which is preliminary data.</text>
</comment>
<evidence type="ECO:0000313" key="2">
    <source>
        <dbReference type="Proteomes" id="UP000295611"/>
    </source>
</evidence>